<keyword evidence="4" id="KW-1185">Reference proteome</keyword>
<dbReference type="GO" id="GO:0005576">
    <property type="term" value="C:extracellular region"/>
    <property type="evidence" value="ECO:0007669"/>
    <property type="project" value="InterPro"/>
</dbReference>
<feature type="region of interest" description="Disordered" evidence="1">
    <location>
        <begin position="56"/>
        <end position="77"/>
    </location>
</feature>
<dbReference type="Gene3D" id="3.40.33.10">
    <property type="entry name" value="CAP"/>
    <property type="match status" value="1"/>
</dbReference>
<dbReference type="SUPFAM" id="SSF55797">
    <property type="entry name" value="PR-1-like"/>
    <property type="match status" value="1"/>
</dbReference>
<comment type="caution">
    <text evidence="3">The sequence shown here is derived from an EMBL/GenBank/DDBJ whole genome shotgun (WGS) entry which is preliminary data.</text>
</comment>
<dbReference type="SMART" id="SM00198">
    <property type="entry name" value="SCP"/>
    <property type="match status" value="1"/>
</dbReference>
<protein>
    <recommendedName>
        <fullName evidence="2">SCP domain-containing protein</fullName>
    </recommendedName>
</protein>
<dbReference type="EMBL" id="BIFR01000002">
    <property type="protein sequence ID" value="GCE15577.1"/>
    <property type="molecule type" value="Genomic_DNA"/>
</dbReference>
<dbReference type="Pfam" id="PF00188">
    <property type="entry name" value="CAP"/>
    <property type="match status" value="1"/>
</dbReference>
<evidence type="ECO:0000313" key="3">
    <source>
        <dbReference type="EMBL" id="GCE15577.1"/>
    </source>
</evidence>
<dbReference type="PRINTS" id="PR00837">
    <property type="entry name" value="V5TPXLIKE"/>
</dbReference>
<dbReference type="PROSITE" id="PS01009">
    <property type="entry name" value="CRISP_1"/>
    <property type="match status" value="1"/>
</dbReference>
<dbReference type="InterPro" id="IPR006624">
    <property type="entry name" value="Beta-propeller_rpt_TECPR"/>
</dbReference>
<accession>A0A402A8T3</accession>
<dbReference type="InterPro" id="IPR002413">
    <property type="entry name" value="V5_allergen-like"/>
</dbReference>
<dbReference type="InterPro" id="IPR014044">
    <property type="entry name" value="CAP_dom"/>
</dbReference>
<dbReference type="InterPro" id="IPR035940">
    <property type="entry name" value="CAP_sf"/>
</dbReference>
<dbReference type="Proteomes" id="UP000287352">
    <property type="component" value="Unassembled WGS sequence"/>
</dbReference>
<dbReference type="PRINTS" id="PR00838">
    <property type="entry name" value="V5ALLERGEN"/>
</dbReference>
<dbReference type="SUPFAM" id="SSF89372">
    <property type="entry name" value="Fucose-specific lectin"/>
    <property type="match status" value="1"/>
</dbReference>
<evidence type="ECO:0000256" key="1">
    <source>
        <dbReference type="SAM" id="MobiDB-lite"/>
    </source>
</evidence>
<dbReference type="InterPro" id="IPR001283">
    <property type="entry name" value="CRISP-related"/>
</dbReference>
<gene>
    <name evidence="3" type="ORF">KTT_54360</name>
</gene>
<dbReference type="PANTHER" id="PTHR10334">
    <property type="entry name" value="CYSTEINE-RICH SECRETORY PROTEIN-RELATED"/>
    <property type="match status" value="1"/>
</dbReference>
<dbReference type="RefSeq" id="WP_161975793.1">
    <property type="nucleotide sequence ID" value="NZ_BIFR01000002.1"/>
</dbReference>
<dbReference type="Pfam" id="PF19193">
    <property type="entry name" value="Tectonin"/>
    <property type="match status" value="2"/>
</dbReference>
<evidence type="ECO:0000313" key="4">
    <source>
        <dbReference type="Proteomes" id="UP000287352"/>
    </source>
</evidence>
<evidence type="ECO:0000259" key="2">
    <source>
        <dbReference type="SMART" id="SM00198"/>
    </source>
</evidence>
<organism evidence="3 4">
    <name type="scientific">Tengunoibacter tsumagoiensis</name>
    <dbReference type="NCBI Taxonomy" id="2014871"/>
    <lineage>
        <taxon>Bacteria</taxon>
        <taxon>Bacillati</taxon>
        <taxon>Chloroflexota</taxon>
        <taxon>Ktedonobacteria</taxon>
        <taxon>Ktedonobacterales</taxon>
        <taxon>Dictyobacteraceae</taxon>
        <taxon>Tengunoibacter</taxon>
    </lineage>
</organism>
<dbReference type="InterPro" id="IPR018244">
    <property type="entry name" value="Allrgn_V5/Tpx1_CS"/>
</dbReference>
<proteinExistence type="predicted"/>
<dbReference type="PROSITE" id="PS01010">
    <property type="entry name" value="CRISP_2"/>
    <property type="match status" value="1"/>
</dbReference>
<feature type="domain" description="SCP" evidence="2">
    <location>
        <begin position="6"/>
        <end position="161"/>
    </location>
</feature>
<dbReference type="AlphaFoldDB" id="A0A402A8T3"/>
<sequence>MALNSQDQQAIVTTHNTYRSDPAVNNPNLTWDSTLASGAQTWADYLASTAHKLQHSNASDRPGLGENIASATTGSMTPGQMVDEWGKLVIPSPPAPGGRSEQAQFKPGIYPDVSKDGGTVGHYSQMIWRTTTSVGCGFATDSTTGQDYLVCRYSPAGNMAGVGVPSPQPISLAQISVADSKNVLGVDASNNVYWFNSDDGNTWSQYSVTGQQMKQVSIASDYTVYGLDSSGAIWQYGFTSTQTWTKLAAGPVAFVSLSCGSASNLWAVGTDYFCYQNTGSGWTKIVYLPGAGAAGGPLITTAADGTTWWCDNRGMPARYTGSTWDWSVSSATGWTFLQLSCGSTTNVWGIGNNSQYYKLAASGTSWTTAMPGTGKQVSVASDGTVWSIGLDNTVSRLVNNAWVQLRF</sequence>
<reference evidence="4" key="1">
    <citation type="submission" date="2018-12" db="EMBL/GenBank/DDBJ databases">
        <title>Tengunoibacter tsumagoiensis gen. nov., sp. nov., Dictyobacter kobayashii sp. nov., D. alpinus sp. nov., and D. joshuensis sp. nov. and description of Dictyobacteraceae fam. nov. within the order Ktedonobacterales isolated from Tengu-no-mugimeshi.</title>
        <authorList>
            <person name="Wang C.M."/>
            <person name="Zheng Y."/>
            <person name="Sakai Y."/>
            <person name="Toyoda A."/>
            <person name="Minakuchi Y."/>
            <person name="Abe K."/>
            <person name="Yokota A."/>
            <person name="Yabe S."/>
        </authorList>
    </citation>
    <scope>NUCLEOTIDE SEQUENCE [LARGE SCALE GENOMIC DNA]</scope>
    <source>
        <strain evidence="4">Uno3</strain>
    </source>
</reference>
<name>A0A402A8T3_9CHLR</name>